<evidence type="ECO:0000313" key="1">
    <source>
        <dbReference type="EMBL" id="EEF66435.1"/>
    </source>
</evidence>
<proteinExistence type="predicted"/>
<dbReference type="STRING" id="545696.HOLDEFILI_03410"/>
<dbReference type="AlphaFoldDB" id="B9YC51"/>
<name>B9YC51_9FIRM</name>
<accession>B9YC51</accession>
<gene>
    <name evidence="1" type="ORF">HOLDEFILI_03410</name>
</gene>
<evidence type="ECO:0000313" key="2">
    <source>
        <dbReference type="Proteomes" id="UP000005950"/>
    </source>
</evidence>
<dbReference type="EMBL" id="ACCF01000214">
    <property type="protein sequence ID" value="EEF66435.1"/>
    <property type="molecule type" value="Genomic_DNA"/>
</dbReference>
<organism evidence="1 2">
    <name type="scientific">Holdemania filiformis DSM 12042</name>
    <dbReference type="NCBI Taxonomy" id="545696"/>
    <lineage>
        <taxon>Bacteria</taxon>
        <taxon>Bacillati</taxon>
        <taxon>Bacillota</taxon>
        <taxon>Erysipelotrichia</taxon>
        <taxon>Erysipelotrichales</taxon>
        <taxon>Erysipelotrichaceae</taxon>
        <taxon>Holdemania</taxon>
    </lineage>
</organism>
<dbReference type="HOGENOM" id="CLU_3099618_0_0_9"/>
<reference evidence="1 2" key="1">
    <citation type="submission" date="2008-12" db="EMBL/GenBank/DDBJ databases">
        <authorList>
            <person name="Fulton L."/>
            <person name="Clifton S."/>
            <person name="Fulton B."/>
            <person name="Xu J."/>
            <person name="Minx P."/>
            <person name="Pepin K.H."/>
            <person name="Johnson M."/>
            <person name="Bhonagiri V."/>
            <person name="Nash W.E."/>
            <person name="Mardis E.R."/>
            <person name="Wilson R.K."/>
        </authorList>
    </citation>
    <scope>NUCLEOTIDE SEQUENCE [LARGE SCALE GENOMIC DNA]</scope>
    <source>
        <strain evidence="1 2">DSM 12042</strain>
    </source>
</reference>
<dbReference type="Proteomes" id="UP000005950">
    <property type="component" value="Unassembled WGS sequence"/>
</dbReference>
<protein>
    <submittedName>
        <fullName evidence="1">Uncharacterized protein</fullName>
    </submittedName>
</protein>
<reference evidence="1 2" key="2">
    <citation type="submission" date="2009-02" db="EMBL/GenBank/DDBJ databases">
        <title>Draft genome sequence of Holdemania filiformis DSM 12042.</title>
        <authorList>
            <person name="Sudarsanam P."/>
            <person name="Ley R."/>
            <person name="Guruge J."/>
            <person name="Turnbaugh P.J."/>
            <person name="Mahowald M."/>
            <person name="Liep D."/>
            <person name="Gordon J."/>
        </authorList>
    </citation>
    <scope>NUCLEOTIDE SEQUENCE [LARGE SCALE GENOMIC DNA]</scope>
    <source>
        <strain evidence="1 2">DSM 12042</strain>
    </source>
</reference>
<sequence length="51" mass="6114">MNVLLISFFAYSRYIILRFCESDQRMESIDLSSGDQKNEIVMRLTPFRIHE</sequence>
<comment type="caution">
    <text evidence="1">The sequence shown here is derived from an EMBL/GenBank/DDBJ whole genome shotgun (WGS) entry which is preliminary data.</text>
</comment>